<reference evidence="2" key="1">
    <citation type="journal article" date="2022" name="Mol. Ecol. Resour.">
        <title>The genomes of chicory, endive, great burdock and yacon provide insights into Asteraceae palaeo-polyploidization history and plant inulin production.</title>
        <authorList>
            <person name="Fan W."/>
            <person name="Wang S."/>
            <person name="Wang H."/>
            <person name="Wang A."/>
            <person name="Jiang F."/>
            <person name="Liu H."/>
            <person name="Zhao H."/>
            <person name="Xu D."/>
            <person name="Zhang Y."/>
        </authorList>
    </citation>
    <scope>NUCLEOTIDE SEQUENCE [LARGE SCALE GENOMIC DNA]</scope>
    <source>
        <strain evidence="2">cv. Niubang</strain>
    </source>
</reference>
<evidence type="ECO:0000313" key="1">
    <source>
        <dbReference type="EMBL" id="KAI3665245.1"/>
    </source>
</evidence>
<dbReference type="Proteomes" id="UP001055879">
    <property type="component" value="Linkage Group LG18"/>
</dbReference>
<evidence type="ECO:0000313" key="2">
    <source>
        <dbReference type="Proteomes" id="UP001055879"/>
    </source>
</evidence>
<organism evidence="1 2">
    <name type="scientific">Arctium lappa</name>
    <name type="common">Greater burdock</name>
    <name type="synonym">Lappa major</name>
    <dbReference type="NCBI Taxonomy" id="4217"/>
    <lineage>
        <taxon>Eukaryota</taxon>
        <taxon>Viridiplantae</taxon>
        <taxon>Streptophyta</taxon>
        <taxon>Embryophyta</taxon>
        <taxon>Tracheophyta</taxon>
        <taxon>Spermatophyta</taxon>
        <taxon>Magnoliopsida</taxon>
        <taxon>eudicotyledons</taxon>
        <taxon>Gunneridae</taxon>
        <taxon>Pentapetalae</taxon>
        <taxon>asterids</taxon>
        <taxon>campanulids</taxon>
        <taxon>Asterales</taxon>
        <taxon>Asteraceae</taxon>
        <taxon>Carduoideae</taxon>
        <taxon>Cardueae</taxon>
        <taxon>Arctiinae</taxon>
        <taxon>Arctium</taxon>
    </lineage>
</organism>
<accession>A0ACB8XI36</accession>
<protein>
    <submittedName>
        <fullName evidence="1">Uncharacterized protein</fullName>
    </submittedName>
</protein>
<proteinExistence type="predicted"/>
<sequence length="376" mass="42748">MQPAMWTIRTVLEDFDLQYVYEHGIEQPSVQEPSNQEPPIQEPSVQEQSVQGDDREDSDYMEEEMIEVGVDMKNFRSIIDWNLEWLGNKEQLVEDQKLGKDDPLELEVAAFYSGDESDIKGERKQNLRKLRKEHANDGGNKVFRSKAKALDKMQGTYTAQYRKDMVWCHHCAKNSETHRDYTTGNVCCVDCGKVVSQDIYTEDATFVKDSAGGQAHLAGNLVRMENACSESHRRTLEKGNVVMIVKYGISNVSHATKYYQIAVERGFTKGRRTGQVAAANCLHVACSSVVLTSVDETDTLSDIDDVEKRSDDGDTKGKESGKKHNESSNDVGEEEDLDYDDGETEWNYDNEQEMNGYGYDDEYDHNIIICFFVFLL</sequence>
<name>A0ACB8XI36_ARCLA</name>
<gene>
    <name evidence="1" type="ORF">L6452_43869</name>
</gene>
<reference evidence="1 2" key="2">
    <citation type="journal article" date="2022" name="Mol. Ecol. Resour.">
        <title>The genomes of chicory, endive, great burdock and yacon provide insights into Asteraceae paleo-polyploidization history and plant inulin production.</title>
        <authorList>
            <person name="Fan W."/>
            <person name="Wang S."/>
            <person name="Wang H."/>
            <person name="Wang A."/>
            <person name="Jiang F."/>
            <person name="Liu H."/>
            <person name="Zhao H."/>
            <person name="Xu D."/>
            <person name="Zhang Y."/>
        </authorList>
    </citation>
    <scope>NUCLEOTIDE SEQUENCE [LARGE SCALE GENOMIC DNA]</scope>
    <source>
        <strain evidence="2">cv. Niubang</strain>
    </source>
</reference>
<dbReference type="EMBL" id="CM042064">
    <property type="protein sequence ID" value="KAI3665245.1"/>
    <property type="molecule type" value="Genomic_DNA"/>
</dbReference>
<keyword evidence="2" id="KW-1185">Reference proteome</keyword>
<comment type="caution">
    <text evidence="1">The sequence shown here is derived from an EMBL/GenBank/DDBJ whole genome shotgun (WGS) entry which is preliminary data.</text>
</comment>